<organism evidence="10">
    <name type="scientific">candidate division WWE3 bacterium</name>
    <dbReference type="NCBI Taxonomy" id="2053526"/>
    <lineage>
        <taxon>Bacteria</taxon>
        <taxon>Katanobacteria</taxon>
    </lineage>
</organism>
<dbReference type="CDD" id="cd06453">
    <property type="entry name" value="SufS_like"/>
    <property type="match status" value="1"/>
</dbReference>
<dbReference type="InterPro" id="IPR010970">
    <property type="entry name" value="Cys_dSase_SufS"/>
</dbReference>
<dbReference type="InterPro" id="IPR000192">
    <property type="entry name" value="Aminotrans_V_dom"/>
</dbReference>
<comment type="catalytic activity">
    <reaction evidence="6 8">
        <text>(sulfur carrier)-H + L-cysteine = (sulfur carrier)-SH + L-alanine</text>
        <dbReference type="Rhea" id="RHEA:43892"/>
        <dbReference type="Rhea" id="RHEA-COMP:14737"/>
        <dbReference type="Rhea" id="RHEA-COMP:14739"/>
        <dbReference type="ChEBI" id="CHEBI:29917"/>
        <dbReference type="ChEBI" id="CHEBI:35235"/>
        <dbReference type="ChEBI" id="CHEBI:57972"/>
        <dbReference type="ChEBI" id="CHEBI:64428"/>
        <dbReference type="EC" id="2.8.1.7"/>
    </reaction>
</comment>
<evidence type="ECO:0000256" key="1">
    <source>
        <dbReference type="ARBA" id="ARBA00001933"/>
    </source>
</evidence>
<evidence type="ECO:0000256" key="6">
    <source>
        <dbReference type="ARBA" id="ARBA00050776"/>
    </source>
</evidence>
<dbReference type="PANTHER" id="PTHR43586:SF8">
    <property type="entry name" value="CYSTEINE DESULFURASE 1, CHLOROPLASTIC"/>
    <property type="match status" value="1"/>
</dbReference>
<comment type="function">
    <text evidence="8">Catalyzes the removal of elemental sulfur and selenium atoms from L-cysteine, L-cystine, L-selenocysteine, and L-selenocystine to produce L-alanine.</text>
</comment>
<protein>
    <recommendedName>
        <fullName evidence="3 8">Cysteine desulfurase</fullName>
        <ecNumber evidence="3 8">2.8.1.7</ecNumber>
    </recommendedName>
</protein>
<evidence type="ECO:0000313" key="10">
    <source>
        <dbReference type="EMBL" id="HEX61973.1"/>
    </source>
</evidence>
<reference evidence="10" key="1">
    <citation type="journal article" date="2020" name="mSystems">
        <title>Genome- and Community-Level Interaction Insights into Carbon Utilization and Element Cycling Functions of Hydrothermarchaeota in Hydrothermal Sediment.</title>
        <authorList>
            <person name="Zhou Z."/>
            <person name="Liu Y."/>
            <person name="Xu W."/>
            <person name="Pan J."/>
            <person name="Luo Z.H."/>
            <person name="Li M."/>
        </authorList>
    </citation>
    <scope>NUCLEOTIDE SEQUENCE [LARGE SCALE GENOMIC DNA]</scope>
    <source>
        <strain evidence="10">SpSt-361</strain>
    </source>
</reference>
<keyword evidence="5 8" id="KW-0663">Pyridoxal phosphate</keyword>
<dbReference type="PROSITE" id="PS00595">
    <property type="entry name" value="AA_TRANSFER_CLASS_5"/>
    <property type="match status" value="1"/>
</dbReference>
<evidence type="ECO:0000256" key="7">
    <source>
        <dbReference type="RuleBase" id="RU004504"/>
    </source>
</evidence>
<comment type="similarity">
    <text evidence="2 8">Belongs to the class-V pyridoxal-phosphate-dependent aminotransferase family. Csd subfamily.</text>
</comment>
<dbReference type="EMBL" id="DSPJ01000064">
    <property type="protein sequence ID" value="HEX61973.1"/>
    <property type="molecule type" value="Genomic_DNA"/>
</dbReference>
<comment type="caution">
    <text evidence="10">The sequence shown here is derived from an EMBL/GenBank/DDBJ whole genome shotgun (WGS) entry which is preliminary data.</text>
</comment>
<gene>
    <name evidence="10" type="ORF">ENR01_02345</name>
</gene>
<dbReference type="PANTHER" id="PTHR43586">
    <property type="entry name" value="CYSTEINE DESULFURASE"/>
    <property type="match status" value="1"/>
</dbReference>
<dbReference type="InterPro" id="IPR020578">
    <property type="entry name" value="Aminotrans_V_PyrdxlP_BS"/>
</dbReference>
<dbReference type="InterPro" id="IPR015421">
    <property type="entry name" value="PyrdxlP-dep_Trfase_major"/>
</dbReference>
<dbReference type="GO" id="GO:0030170">
    <property type="term" value="F:pyridoxal phosphate binding"/>
    <property type="evidence" value="ECO:0007669"/>
    <property type="project" value="UniProtKB-UniRule"/>
</dbReference>
<dbReference type="EC" id="2.8.1.7" evidence="3 8"/>
<accession>A0A832DUT6</accession>
<evidence type="ECO:0000259" key="9">
    <source>
        <dbReference type="Pfam" id="PF00266"/>
    </source>
</evidence>
<dbReference type="InterPro" id="IPR015424">
    <property type="entry name" value="PyrdxlP-dep_Trfase"/>
</dbReference>
<evidence type="ECO:0000256" key="4">
    <source>
        <dbReference type="ARBA" id="ARBA00022679"/>
    </source>
</evidence>
<evidence type="ECO:0000256" key="2">
    <source>
        <dbReference type="ARBA" id="ARBA00010447"/>
    </source>
</evidence>
<dbReference type="SUPFAM" id="SSF53383">
    <property type="entry name" value="PLP-dependent transferases"/>
    <property type="match status" value="1"/>
</dbReference>
<dbReference type="GO" id="GO:0006534">
    <property type="term" value="P:cysteine metabolic process"/>
    <property type="evidence" value="ECO:0007669"/>
    <property type="project" value="UniProtKB-UniRule"/>
</dbReference>
<evidence type="ECO:0000256" key="5">
    <source>
        <dbReference type="ARBA" id="ARBA00022898"/>
    </source>
</evidence>
<dbReference type="AlphaFoldDB" id="A0A832DUT6"/>
<sequence length="405" mass="44323">MDVQRIRSDFPILSQKVHGKPLVYLDNAATSQKPAEVIEAISTYYREYNSNVHRGVHALAEKATQAYEDARGKVAKFIGASPSEIVFTRGTTEAINLAAYAWGDQFLKSGDTILLTLMEHHSNLVPWQLLAARKKLNLEFMHVTKEGFLEEAEETIRRVKPRLLAFTHVSNVLGTINPVQNLDKVAHSIGAKVLVDGAQAVPQLPINVANLDCDFYAFSSHKMLGPTGVGVLYAKEEILRRMPPFLGGGEMIKEVYLRESKFKDPPHKFEAGTPHIAGVIGLGAAVDYLDQAGMGNVRAYEEELTAYALKRLGELEGLTIYGPPSAAQRGGVVSFNVDKIHPHDLATVLDEEGIAIRSGNHCAMPLHDRLGIVASARASFALYNTTSEVDVLVEAIEGAKKVFKV</sequence>
<evidence type="ECO:0000256" key="8">
    <source>
        <dbReference type="RuleBase" id="RU004506"/>
    </source>
</evidence>
<dbReference type="Pfam" id="PF00266">
    <property type="entry name" value="Aminotran_5"/>
    <property type="match status" value="1"/>
</dbReference>
<dbReference type="Gene3D" id="3.90.1150.10">
    <property type="entry name" value="Aspartate Aminotransferase, domain 1"/>
    <property type="match status" value="1"/>
</dbReference>
<comment type="cofactor">
    <cofactor evidence="1 7">
        <name>pyridoxal 5'-phosphate</name>
        <dbReference type="ChEBI" id="CHEBI:597326"/>
    </cofactor>
</comment>
<name>A0A832DUT6_UNCKA</name>
<dbReference type="InterPro" id="IPR015422">
    <property type="entry name" value="PyrdxlP-dep_Trfase_small"/>
</dbReference>
<keyword evidence="4 8" id="KW-0808">Transferase</keyword>
<dbReference type="GO" id="GO:0031071">
    <property type="term" value="F:cysteine desulfurase activity"/>
    <property type="evidence" value="ECO:0007669"/>
    <property type="project" value="UniProtKB-UniRule"/>
</dbReference>
<dbReference type="Gene3D" id="3.40.640.10">
    <property type="entry name" value="Type I PLP-dependent aspartate aminotransferase-like (Major domain)"/>
    <property type="match status" value="1"/>
</dbReference>
<proteinExistence type="inferred from homology"/>
<dbReference type="NCBIfam" id="TIGR01979">
    <property type="entry name" value="sufS"/>
    <property type="match status" value="1"/>
</dbReference>
<feature type="domain" description="Aminotransferase class V" evidence="9">
    <location>
        <begin position="23"/>
        <end position="392"/>
    </location>
</feature>
<evidence type="ECO:0000256" key="3">
    <source>
        <dbReference type="ARBA" id="ARBA00012239"/>
    </source>
</evidence>